<evidence type="ECO:0000256" key="5">
    <source>
        <dbReference type="SAM" id="Coils"/>
    </source>
</evidence>
<dbReference type="InterPro" id="IPR011335">
    <property type="entry name" value="Restrct_endonuc-II-like"/>
</dbReference>
<keyword evidence="5" id="KW-0175">Coiled coil</keyword>
<dbReference type="SUPFAM" id="SSF52980">
    <property type="entry name" value="Restriction endonuclease-like"/>
    <property type="match status" value="1"/>
</dbReference>
<sequence>MKEKAGFSKNTFKGNEYTEYGNILEPMIRDYINEEFRKSSPFKEGYFIGDLSPNETDKLKFRCNVDGINDSEILEIKTTSNIKSDIKDYKYYLVQLLFYMINAKKEKGMLAIYERTTFNIPKQIDKDKLKIYHIDLKDYQKLATEILESVDKFQEDLIALKNNPEMTDEDFINPIIVDNSKKVIALENKLKGLKEVEQELKKTKEDLFEAMKKYNVKKWKTSNGVTISRVDETTSQREVIDTKKLKADEPTIYNKYMEVKTSKRKGYVRIAIDENNVNQEFNKIKGEN</sequence>
<keyword evidence="7" id="KW-1185">Reference proteome</keyword>
<gene>
    <name evidence="6" type="ORF">IV53_GL000676</name>
</gene>
<dbReference type="Proteomes" id="UP000051500">
    <property type="component" value="Unassembled WGS sequence"/>
</dbReference>
<keyword evidence="2" id="KW-0378">Hydrolase</keyword>
<dbReference type="InterPro" id="IPR011604">
    <property type="entry name" value="PDDEXK-like_dom_sf"/>
</dbReference>
<evidence type="ECO:0000256" key="4">
    <source>
        <dbReference type="ARBA" id="ARBA00022840"/>
    </source>
</evidence>
<organism evidence="6 7">
    <name type="scientific">Ligilactobacillus ceti DSM 22408</name>
    <dbReference type="NCBI Taxonomy" id="1122146"/>
    <lineage>
        <taxon>Bacteria</taxon>
        <taxon>Bacillati</taxon>
        <taxon>Bacillota</taxon>
        <taxon>Bacilli</taxon>
        <taxon>Lactobacillales</taxon>
        <taxon>Lactobacillaceae</taxon>
        <taxon>Ligilactobacillus</taxon>
    </lineage>
</organism>
<proteinExistence type="predicted"/>
<dbReference type="eggNOG" id="COG5377">
    <property type="taxonomic scope" value="Bacteria"/>
</dbReference>
<reference evidence="6 7" key="1">
    <citation type="journal article" date="2015" name="Genome Announc.">
        <title>Expanding the biotechnology potential of lactobacilli through comparative genomics of 213 strains and associated genera.</title>
        <authorList>
            <person name="Sun Z."/>
            <person name="Harris H.M."/>
            <person name="McCann A."/>
            <person name="Guo C."/>
            <person name="Argimon S."/>
            <person name="Zhang W."/>
            <person name="Yang X."/>
            <person name="Jeffery I.B."/>
            <person name="Cooney J.C."/>
            <person name="Kagawa T.F."/>
            <person name="Liu W."/>
            <person name="Song Y."/>
            <person name="Salvetti E."/>
            <person name="Wrobel A."/>
            <person name="Rasinkangas P."/>
            <person name="Parkhill J."/>
            <person name="Rea M.C."/>
            <person name="O'Sullivan O."/>
            <person name="Ritari J."/>
            <person name="Douillard F.P."/>
            <person name="Paul Ross R."/>
            <person name="Yang R."/>
            <person name="Briner A.E."/>
            <person name="Felis G.E."/>
            <person name="de Vos W.M."/>
            <person name="Barrangou R."/>
            <person name="Klaenhammer T.R."/>
            <person name="Caufield P.W."/>
            <person name="Cui Y."/>
            <person name="Zhang H."/>
            <person name="O'Toole P.W."/>
        </authorList>
    </citation>
    <scope>NUCLEOTIDE SEQUENCE [LARGE SCALE GENOMIC DNA]</scope>
    <source>
        <strain evidence="6 7">DSM 22408</strain>
    </source>
</reference>
<evidence type="ECO:0000313" key="6">
    <source>
        <dbReference type="EMBL" id="KRN88709.1"/>
    </source>
</evidence>
<dbReference type="GO" id="GO:0004386">
    <property type="term" value="F:helicase activity"/>
    <property type="evidence" value="ECO:0007669"/>
    <property type="project" value="UniProtKB-KW"/>
</dbReference>
<keyword evidence="1" id="KW-0547">Nucleotide-binding</keyword>
<dbReference type="GO" id="GO:0005524">
    <property type="term" value="F:ATP binding"/>
    <property type="evidence" value="ECO:0007669"/>
    <property type="project" value="UniProtKB-KW"/>
</dbReference>
<comment type="caution">
    <text evidence="6">The sequence shown here is derived from an EMBL/GenBank/DDBJ whole genome shotgun (WGS) entry which is preliminary data.</text>
</comment>
<evidence type="ECO:0000313" key="7">
    <source>
        <dbReference type="Proteomes" id="UP000051500"/>
    </source>
</evidence>
<feature type="coiled-coil region" evidence="5">
    <location>
        <begin position="183"/>
        <end position="213"/>
    </location>
</feature>
<keyword evidence="4" id="KW-0067">ATP-binding</keyword>
<name>A0A0R2KMM2_9LACO</name>
<dbReference type="GO" id="GO:0016787">
    <property type="term" value="F:hydrolase activity"/>
    <property type="evidence" value="ECO:0007669"/>
    <property type="project" value="UniProtKB-KW"/>
</dbReference>
<evidence type="ECO:0000256" key="1">
    <source>
        <dbReference type="ARBA" id="ARBA00022741"/>
    </source>
</evidence>
<dbReference type="AlphaFoldDB" id="A0A0R2KMM2"/>
<keyword evidence="3" id="KW-0347">Helicase</keyword>
<evidence type="ECO:0000256" key="3">
    <source>
        <dbReference type="ARBA" id="ARBA00022806"/>
    </source>
</evidence>
<accession>A0A0R2KMM2</accession>
<dbReference type="STRING" id="1122146.IV53_GL000676"/>
<evidence type="ECO:0008006" key="8">
    <source>
        <dbReference type="Google" id="ProtNLM"/>
    </source>
</evidence>
<dbReference type="EMBL" id="JQBZ01000025">
    <property type="protein sequence ID" value="KRN88709.1"/>
    <property type="molecule type" value="Genomic_DNA"/>
</dbReference>
<dbReference type="PATRIC" id="fig|1122146.4.peg.699"/>
<protein>
    <recommendedName>
        <fullName evidence="8">YqaJ viral recombinase domain-containing protein</fullName>
    </recommendedName>
</protein>
<dbReference type="Gene3D" id="3.90.320.10">
    <property type="match status" value="1"/>
</dbReference>
<evidence type="ECO:0000256" key="2">
    <source>
        <dbReference type="ARBA" id="ARBA00022801"/>
    </source>
</evidence>